<dbReference type="FunFam" id="3.30.9.10:FF:000026">
    <property type="entry name" value="FAD-dependent oxidoreductase domain-containing protein 1"/>
    <property type="match status" value="1"/>
</dbReference>
<evidence type="ECO:0000259" key="4">
    <source>
        <dbReference type="Pfam" id="PF01266"/>
    </source>
</evidence>
<gene>
    <name evidence="5" type="ORF">K0M31_001714</name>
</gene>
<evidence type="ECO:0000256" key="2">
    <source>
        <dbReference type="ARBA" id="ARBA00039785"/>
    </source>
</evidence>
<dbReference type="InterPro" id="IPR036188">
    <property type="entry name" value="FAD/NAD-bd_sf"/>
</dbReference>
<dbReference type="GO" id="GO:0016491">
    <property type="term" value="F:oxidoreductase activity"/>
    <property type="evidence" value="ECO:0007669"/>
    <property type="project" value="UniProtKB-KW"/>
</dbReference>
<name>A0AA40GG68_9HYME</name>
<comment type="function">
    <text evidence="3">Required for the assembly of the mitochondrial membrane respiratory chain NADH dehydrogenase (Complex I). Involved in mid-late stages of complex I assembly.</text>
</comment>
<reference evidence="5" key="1">
    <citation type="submission" date="2021-10" db="EMBL/GenBank/DDBJ databases">
        <title>Melipona bicolor Genome sequencing and assembly.</title>
        <authorList>
            <person name="Araujo N.S."/>
            <person name="Arias M.C."/>
        </authorList>
    </citation>
    <scope>NUCLEOTIDE SEQUENCE</scope>
    <source>
        <strain evidence="5">USP_2M_L1-L4_2017</strain>
        <tissue evidence="5">Whole body</tissue>
    </source>
</reference>
<evidence type="ECO:0000313" key="5">
    <source>
        <dbReference type="EMBL" id="KAK1137190.1"/>
    </source>
</evidence>
<dbReference type="Gene3D" id="3.30.9.10">
    <property type="entry name" value="D-Amino Acid Oxidase, subunit A, domain 2"/>
    <property type="match status" value="1"/>
</dbReference>
<evidence type="ECO:0000313" key="6">
    <source>
        <dbReference type="Proteomes" id="UP001177670"/>
    </source>
</evidence>
<dbReference type="GO" id="GO:0032981">
    <property type="term" value="P:mitochondrial respiratory chain complex I assembly"/>
    <property type="evidence" value="ECO:0007669"/>
    <property type="project" value="TreeGrafter"/>
</dbReference>
<sequence length="491" mass="55024">MKMLRSLVKLEGQNFLQKCVFSQTKRTYSKKDTPKKIIPFGKDPKSIISKRIQNSLEKVKEALVVREVDDILTEWMGRPQIVPQICDVVIIGGGAIGSSIAYWLRRRVYAEEFKVVVVERDPMYTTASTTLSVGGLRQQFSLKENIEMSLFGAEFLRNVNNYLGIEGEPPVDVCFHPYGYLTLASEKGAATLVENSKLQNFLGAKNILLSPAKLKDVFPWINTEGIELGCLGLEKEGWFDPWALLSAFKRKAIILGAKYISGEAQGFFYKESGDALDGLIIKTKEGEICNMKFAIAIVAAGAFSGQVVANVKAEDKLEQISLPVEPRKRYVYCFHCPDGPGLNTPLTIDYTGTYFRREGLAGTYICGRSPEESEEPSIEDLSVDHDYFDEKVWPILAQRIPAFEKLKLRSSWAGYYEYNTFDKNGIIGVHPYYQNLIFATGFSGHGIQQSPAVGRAISELIVDGEFKTLDLSNLDFKRIIYSKPMCEVNIV</sequence>
<dbReference type="GO" id="GO:0005739">
    <property type="term" value="C:mitochondrion"/>
    <property type="evidence" value="ECO:0007669"/>
    <property type="project" value="GOC"/>
</dbReference>
<feature type="domain" description="FAD dependent oxidoreductase" evidence="4">
    <location>
        <begin position="87"/>
        <end position="460"/>
    </location>
</feature>
<accession>A0AA40GG68</accession>
<organism evidence="5 6">
    <name type="scientific">Melipona bicolor</name>
    <dbReference type="NCBI Taxonomy" id="60889"/>
    <lineage>
        <taxon>Eukaryota</taxon>
        <taxon>Metazoa</taxon>
        <taxon>Ecdysozoa</taxon>
        <taxon>Arthropoda</taxon>
        <taxon>Hexapoda</taxon>
        <taxon>Insecta</taxon>
        <taxon>Pterygota</taxon>
        <taxon>Neoptera</taxon>
        <taxon>Endopterygota</taxon>
        <taxon>Hymenoptera</taxon>
        <taxon>Apocrita</taxon>
        <taxon>Aculeata</taxon>
        <taxon>Apoidea</taxon>
        <taxon>Anthophila</taxon>
        <taxon>Apidae</taxon>
        <taxon>Melipona</taxon>
    </lineage>
</organism>
<protein>
    <recommendedName>
        <fullName evidence="2">FAD-dependent oxidoreductase domain-containing protein 1</fullName>
    </recommendedName>
</protein>
<keyword evidence="6" id="KW-1185">Reference proteome</keyword>
<dbReference type="Gene3D" id="3.50.50.60">
    <property type="entry name" value="FAD/NAD(P)-binding domain"/>
    <property type="match status" value="1"/>
</dbReference>
<dbReference type="SUPFAM" id="SSF51905">
    <property type="entry name" value="FAD/NAD(P)-binding domain"/>
    <property type="match status" value="1"/>
</dbReference>
<dbReference type="Proteomes" id="UP001177670">
    <property type="component" value="Unassembled WGS sequence"/>
</dbReference>
<proteinExistence type="predicted"/>
<dbReference type="AlphaFoldDB" id="A0AA40GG68"/>
<dbReference type="Pfam" id="PF01266">
    <property type="entry name" value="DAO"/>
    <property type="match status" value="1"/>
</dbReference>
<comment type="caution">
    <text evidence="5">The sequence shown here is derived from an EMBL/GenBank/DDBJ whole genome shotgun (WGS) entry which is preliminary data.</text>
</comment>
<dbReference type="InterPro" id="IPR006076">
    <property type="entry name" value="FAD-dep_OxRdtase"/>
</dbReference>
<evidence type="ECO:0000256" key="3">
    <source>
        <dbReference type="ARBA" id="ARBA00046185"/>
    </source>
</evidence>
<dbReference type="PANTHER" id="PTHR13847:SF287">
    <property type="entry name" value="FAD-DEPENDENT OXIDOREDUCTASE DOMAIN-CONTAINING PROTEIN 1"/>
    <property type="match status" value="1"/>
</dbReference>
<keyword evidence="1" id="KW-0560">Oxidoreductase</keyword>
<dbReference type="PANTHER" id="PTHR13847">
    <property type="entry name" value="SARCOSINE DEHYDROGENASE-RELATED"/>
    <property type="match status" value="1"/>
</dbReference>
<evidence type="ECO:0000256" key="1">
    <source>
        <dbReference type="ARBA" id="ARBA00023002"/>
    </source>
</evidence>
<dbReference type="EMBL" id="JAHYIQ010000001">
    <property type="protein sequence ID" value="KAK1137190.1"/>
    <property type="molecule type" value="Genomic_DNA"/>
</dbReference>